<reference evidence="2" key="1">
    <citation type="submission" date="2022-07" db="EMBL/GenBank/DDBJ databases">
        <title>Phylogenomic reconstructions and comparative analyses of Kickxellomycotina fungi.</title>
        <authorList>
            <person name="Reynolds N.K."/>
            <person name="Stajich J.E."/>
            <person name="Barry K."/>
            <person name="Grigoriev I.V."/>
            <person name="Crous P."/>
            <person name="Smith M.E."/>
        </authorList>
    </citation>
    <scope>NUCLEOTIDE SEQUENCE</scope>
    <source>
        <strain evidence="2">NBRC 32514</strain>
    </source>
</reference>
<dbReference type="Proteomes" id="UP001149813">
    <property type="component" value="Unassembled WGS sequence"/>
</dbReference>
<sequence>MIEAYTKQLNRRFIWGLTLCGDAVRVYSIFNDHLLASRDMKLTEVDGRAKLIQLLVNWSFCEDHRLGYDPTMTWLPKL</sequence>
<feature type="non-terminal residue" evidence="2">
    <location>
        <position position="78"/>
    </location>
</feature>
<accession>A0A9W8CMK8</accession>
<gene>
    <name evidence="2" type="ORF">LPJ53_006466</name>
</gene>
<evidence type="ECO:0000259" key="1">
    <source>
        <dbReference type="Pfam" id="PF17667"/>
    </source>
</evidence>
<organism evidence="2 3">
    <name type="scientific">Coemansia erecta</name>
    <dbReference type="NCBI Taxonomy" id="147472"/>
    <lineage>
        <taxon>Eukaryota</taxon>
        <taxon>Fungi</taxon>
        <taxon>Fungi incertae sedis</taxon>
        <taxon>Zoopagomycota</taxon>
        <taxon>Kickxellomycotina</taxon>
        <taxon>Kickxellomycetes</taxon>
        <taxon>Kickxellales</taxon>
        <taxon>Kickxellaceae</taxon>
        <taxon>Coemansia</taxon>
    </lineage>
</organism>
<protein>
    <recommendedName>
        <fullName evidence="1">Fungal-type protein kinase domain-containing protein</fullName>
    </recommendedName>
</protein>
<name>A0A9W8CMK8_9FUNG</name>
<proteinExistence type="predicted"/>
<dbReference type="Pfam" id="PF17667">
    <property type="entry name" value="Pkinase_fungal"/>
    <property type="match status" value="1"/>
</dbReference>
<dbReference type="AlphaFoldDB" id="A0A9W8CMK8"/>
<dbReference type="InterPro" id="IPR040976">
    <property type="entry name" value="Pkinase_fungal"/>
</dbReference>
<dbReference type="OrthoDB" id="5584477at2759"/>
<evidence type="ECO:0000313" key="2">
    <source>
        <dbReference type="EMBL" id="KAJ1718539.1"/>
    </source>
</evidence>
<comment type="caution">
    <text evidence="2">The sequence shown here is derived from an EMBL/GenBank/DDBJ whole genome shotgun (WGS) entry which is preliminary data.</text>
</comment>
<feature type="domain" description="Fungal-type protein kinase" evidence="1">
    <location>
        <begin position="3"/>
        <end position="73"/>
    </location>
</feature>
<dbReference type="EMBL" id="JANBOJ010000825">
    <property type="protein sequence ID" value="KAJ1718539.1"/>
    <property type="molecule type" value="Genomic_DNA"/>
</dbReference>
<keyword evidence="3" id="KW-1185">Reference proteome</keyword>
<evidence type="ECO:0000313" key="3">
    <source>
        <dbReference type="Proteomes" id="UP001149813"/>
    </source>
</evidence>